<dbReference type="AlphaFoldDB" id="A0A1T4WRZ3"/>
<evidence type="ECO:0000256" key="2">
    <source>
        <dbReference type="ARBA" id="ARBA00005042"/>
    </source>
</evidence>
<comment type="subcellular location">
    <subcellularLocation>
        <location evidence="1">Membrane</location>
        <topology evidence="1">Multi-pass membrane protein</topology>
    </subcellularLocation>
</comment>
<dbReference type="PROSITE" id="PS00379">
    <property type="entry name" value="CDP_ALCOHOL_P_TRANSF"/>
    <property type="match status" value="1"/>
</dbReference>
<comment type="similarity">
    <text evidence="3 16">Belongs to the CDP-alcohol phosphatidyltransferase class-I family.</text>
</comment>
<feature type="transmembrane region" description="Helical" evidence="17">
    <location>
        <begin position="121"/>
        <end position="138"/>
    </location>
</feature>
<evidence type="ECO:0000256" key="17">
    <source>
        <dbReference type="SAM" id="Phobius"/>
    </source>
</evidence>
<dbReference type="Pfam" id="PF01066">
    <property type="entry name" value="CDP-OH_P_transf"/>
    <property type="match status" value="1"/>
</dbReference>
<dbReference type="STRING" id="1121449.SAMN02745704_01306"/>
<keyword evidence="10" id="KW-0443">Lipid metabolism</keyword>
<dbReference type="PIRSF" id="PIRSF000847">
    <property type="entry name" value="Phos_ph_gly_syn"/>
    <property type="match status" value="1"/>
</dbReference>
<evidence type="ECO:0000256" key="6">
    <source>
        <dbReference type="ARBA" id="ARBA00022516"/>
    </source>
</evidence>
<dbReference type="InterPro" id="IPR004570">
    <property type="entry name" value="Phosphatidylglycerol_P_synth"/>
</dbReference>
<keyword evidence="13" id="KW-1208">Phospholipid metabolism</keyword>
<accession>A0A1T4WRZ3</accession>
<dbReference type="PANTHER" id="PTHR14269:SF62">
    <property type="entry name" value="CDP-DIACYLGLYCEROL--GLYCEROL-3-PHOSPHATE 3-PHOSPHATIDYLTRANSFERASE 1, CHLOROPLASTIC"/>
    <property type="match status" value="1"/>
</dbReference>
<keyword evidence="11 17" id="KW-0472">Membrane</keyword>
<name>A0A1T4WRZ3_9BACT</name>
<evidence type="ECO:0000256" key="9">
    <source>
        <dbReference type="ARBA" id="ARBA00022989"/>
    </source>
</evidence>
<evidence type="ECO:0000256" key="10">
    <source>
        <dbReference type="ARBA" id="ARBA00023098"/>
    </source>
</evidence>
<dbReference type="InterPro" id="IPR048254">
    <property type="entry name" value="CDP_ALCOHOL_P_TRANSF_CS"/>
</dbReference>
<evidence type="ECO:0000256" key="1">
    <source>
        <dbReference type="ARBA" id="ARBA00004141"/>
    </source>
</evidence>
<dbReference type="Proteomes" id="UP000190027">
    <property type="component" value="Unassembled WGS sequence"/>
</dbReference>
<dbReference type="InterPro" id="IPR043130">
    <property type="entry name" value="CDP-OH_PTrfase_TM_dom"/>
</dbReference>
<dbReference type="Gene3D" id="1.20.120.1760">
    <property type="match status" value="1"/>
</dbReference>
<evidence type="ECO:0000256" key="13">
    <source>
        <dbReference type="ARBA" id="ARBA00023264"/>
    </source>
</evidence>
<proteinExistence type="inferred from homology"/>
<evidence type="ECO:0000256" key="15">
    <source>
        <dbReference type="NCBIfam" id="TIGR00560"/>
    </source>
</evidence>
<dbReference type="PANTHER" id="PTHR14269">
    <property type="entry name" value="CDP-DIACYLGLYCEROL--GLYCEROL-3-PHOSPHATE 3-PHOSPHATIDYLTRANSFERASE-RELATED"/>
    <property type="match status" value="1"/>
</dbReference>
<evidence type="ECO:0000256" key="14">
    <source>
        <dbReference type="ARBA" id="ARBA00048586"/>
    </source>
</evidence>
<feature type="transmembrane region" description="Helical" evidence="17">
    <location>
        <begin position="20"/>
        <end position="43"/>
    </location>
</feature>
<keyword evidence="7 16" id="KW-0808">Transferase</keyword>
<reference evidence="18 19" key="1">
    <citation type="submission" date="2017-02" db="EMBL/GenBank/DDBJ databases">
        <authorList>
            <person name="Peterson S.W."/>
        </authorList>
    </citation>
    <scope>NUCLEOTIDE SEQUENCE [LARGE SCALE GENOMIC DNA]</scope>
    <source>
        <strain evidence="18 19">DSM 16080</strain>
    </source>
</reference>
<dbReference type="GO" id="GO:0016020">
    <property type="term" value="C:membrane"/>
    <property type="evidence" value="ECO:0007669"/>
    <property type="project" value="UniProtKB-SubCell"/>
</dbReference>
<dbReference type="EMBL" id="FUYC01000004">
    <property type="protein sequence ID" value="SKA80130.1"/>
    <property type="molecule type" value="Genomic_DNA"/>
</dbReference>
<evidence type="ECO:0000256" key="5">
    <source>
        <dbReference type="ARBA" id="ARBA00014944"/>
    </source>
</evidence>
<comment type="catalytic activity">
    <reaction evidence="14">
        <text>a CDP-1,2-diacyl-sn-glycerol + sn-glycerol 3-phosphate = a 1,2-diacyl-sn-glycero-3-phospho-(1'-sn-glycero-3'-phosphate) + CMP + H(+)</text>
        <dbReference type="Rhea" id="RHEA:12593"/>
        <dbReference type="ChEBI" id="CHEBI:15378"/>
        <dbReference type="ChEBI" id="CHEBI:57597"/>
        <dbReference type="ChEBI" id="CHEBI:58332"/>
        <dbReference type="ChEBI" id="CHEBI:60110"/>
        <dbReference type="ChEBI" id="CHEBI:60377"/>
        <dbReference type="EC" id="2.7.8.5"/>
    </reaction>
</comment>
<evidence type="ECO:0000256" key="4">
    <source>
        <dbReference type="ARBA" id="ARBA00013170"/>
    </source>
</evidence>
<gene>
    <name evidence="18" type="ORF">SAMN02745704_01306</name>
</gene>
<dbReference type="RefSeq" id="WP_078716881.1">
    <property type="nucleotide sequence ID" value="NZ_FUYC01000004.1"/>
</dbReference>
<feature type="transmembrane region" description="Helical" evidence="17">
    <location>
        <begin position="150"/>
        <end position="171"/>
    </location>
</feature>
<protein>
    <recommendedName>
        <fullName evidence="5 15">CDP-diacylglycerol--glycerol-3-phosphate 3-phosphatidyltransferase</fullName>
        <ecNumber evidence="4 15">2.7.8.5</ecNumber>
    </recommendedName>
</protein>
<evidence type="ECO:0000313" key="18">
    <source>
        <dbReference type="EMBL" id="SKA80130.1"/>
    </source>
</evidence>
<evidence type="ECO:0000256" key="8">
    <source>
        <dbReference type="ARBA" id="ARBA00022692"/>
    </source>
</evidence>
<comment type="pathway">
    <text evidence="2">Phospholipid metabolism; phosphatidylglycerol biosynthesis; phosphatidylglycerol from CDP-diacylglycerol: step 1/2.</text>
</comment>
<keyword evidence="8 17" id="KW-0812">Transmembrane</keyword>
<evidence type="ECO:0000256" key="3">
    <source>
        <dbReference type="ARBA" id="ARBA00010441"/>
    </source>
</evidence>
<dbReference type="InterPro" id="IPR000462">
    <property type="entry name" value="CDP-OH_P_trans"/>
</dbReference>
<evidence type="ECO:0000256" key="11">
    <source>
        <dbReference type="ARBA" id="ARBA00023136"/>
    </source>
</evidence>
<evidence type="ECO:0000313" key="19">
    <source>
        <dbReference type="Proteomes" id="UP000190027"/>
    </source>
</evidence>
<organism evidence="18 19">
    <name type="scientific">Paucidesulfovibrio gracilis DSM 16080</name>
    <dbReference type="NCBI Taxonomy" id="1121449"/>
    <lineage>
        <taxon>Bacteria</taxon>
        <taxon>Pseudomonadati</taxon>
        <taxon>Thermodesulfobacteriota</taxon>
        <taxon>Desulfovibrionia</taxon>
        <taxon>Desulfovibrionales</taxon>
        <taxon>Desulfovibrionaceae</taxon>
        <taxon>Paucidesulfovibrio</taxon>
    </lineage>
</organism>
<dbReference type="GO" id="GO:0008444">
    <property type="term" value="F:CDP-diacylglycerol-glycerol-3-phosphate 3-phosphatidyltransferase activity"/>
    <property type="evidence" value="ECO:0007669"/>
    <property type="project" value="UniProtKB-UniRule"/>
</dbReference>
<keyword evidence="6" id="KW-0444">Lipid biosynthesis</keyword>
<evidence type="ECO:0000256" key="7">
    <source>
        <dbReference type="ARBA" id="ARBA00022679"/>
    </source>
</evidence>
<keyword evidence="19" id="KW-1185">Reference proteome</keyword>
<dbReference type="InterPro" id="IPR050324">
    <property type="entry name" value="CDP-alcohol_PTase-I"/>
</dbReference>
<dbReference type="GO" id="GO:0046474">
    <property type="term" value="P:glycerophospholipid biosynthetic process"/>
    <property type="evidence" value="ECO:0007669"/>
    <property type="project" value="TreeGrafter"/>
</dbReference>
<sequence length="188" mass="20438">MFNLPNSLTLARVGAVPLIILLMYFPGAFTAWLATLVFVAACITDMLDGMLARRRSQVTSMGKFLDPLADKLLICSVLVMLVHQGRAPAWVVILILGRELAVTGMRAIAAERGLVVAADNFGKLKTVLQIVALVPLIFGRELLGLDLPSIGTFLLYAALVLTVFSGGNYLYNFYVNLLHDQGKEDESV</sequence>
<keyword evidence="9 17" id="KW-1133">Transmembrane helix</keyword>
<dbReference type="OrthoDB" id="9796672at2"/>
<evidence type="ECO:0000256" key="12">
    <source>
        <dbReference type="ARBA" id="ARBA00023209"/>
    </source>
</evidence>
<keyword evidence="12" id="KW-0594">Phospholipid biosynthesis</keyword>
<dbReference type="EC" id="2.7.8.5" evidence="4 15"/>
<evidence type="ECO:0000256" key="16">
    <source>
        <dbReference type="RuleBase" id="RU003750"/>
    </source>
</evidence>
<dbReference type="NCBIfam" id="TIGR00560">
    <property type="entry name" value="pgsA"/>
    <property type="match status" value="1"/>
</dbReference>